<dbReference type="GO" id="GO:0033926">
    <property type="term" value="F:endo-alpha-N-acetylgalactosaminidase activity"/>
    <property type="evidence" value="ECO:0007669"/>
    <property type="project" value="InterPro"/>
</dbReference>
<dbReference type="Gene3D" id="2.60.40.1180">
    <property type="entry name" value="Golgi alpha-mannosidase II"/>
    <property type="match status" value="1"/>
</dbReference>
<dbReference type="Proteomes" id="UP000286746">
    <property type="component" value="Unassembled WGS sequence"/>
</dbReference>
<dbReference type="Gene3D" id="2.70.98.10">
    <property type="match status" value="1"/>
</dbReference>
<dbReference type="CDD" id="cd14244">
    <property type="entry name" value="GH_101_like"/>
    <property type="match status" value="1"/>
</dbReference>
<feature type="compositionally biased region" description="Pro residues" evidence="1">
    <location>
        <begin position="69"/>
        <end position="87"/>
    </location>
</feature>
<dbReference type="Gene3D" id="3.20.20.80">
    <property type="entry name" value="Glycosidases"/>
    <property type="match status" value="1"/>
</dbReference>
<dbReference type="Pfam" id="PF21466">
    <property type="entry name" value="GH101_dom-5"/>
    <property type="match status" value="1"/>
</dbReference>
<reference evidence="3 4" key="1">
    <citation type="submission" date="2018-11" db="EMBL/GenBank/DDBJ databases">
        <title>Whole genome sequence of Streptomyces paromomycinus NBRC 15454(T).</title>
        <authorList>
            <person name="Komaki H."/>
            <person name="Tamura T."/>
        </authorList>
    </citation>
    <scope>NUCLEOTIDE SEQUENCE [LARGE SCALE GENOMIC DNA]</scope>
    <source>
        <strain evidence="3 4">NBRC 15454</strain>
    </source>
</reference>
<accession>A0A401WB86</accession>
<dbReference type="Pfam" id="PF17974">
    <property type="entry name" value="GalBD_like"/>
    <property type="match status" value="1"/>
</dbReference>
<dbReference type="GO" id="GO:0030246">
    <property type="term" value="F:carbohydrate binding"/>
    <property type="evidence" value="ECO:0007669"/>
    <property type="project" value="InterPro"/>
</dbReference>
<feature type="region of interest" description="Disordered" evidence="1">
    <location>
        <begin position="786"/>
        <end position="820"/>
    </location>
</feature>
<dbReference type="Pfam" id="PF17451">
    <property type="entry name" value="Glyco_hyd_101C"/>
    <property type="match status" value="1"/>
</dbReference>
<feature type="compositionally biased region" description="Gly residues" evidence="1">
    <location>
        <begin position="56"/>
        <end position="68"/>
    </location>
</feature>
<dbReference type="InterPro" id="IPR025706">
    <property type="entry name" value="Endoa_GalNAc"/>
</dbReference>
<comment type="caution">
    <text evidence="3">The sequence shown here is derived from an EMBL/GenBank/DDBJ whole genome shotgun (WGS) entry which is preliminary data.</text>
</comment>
<sequence>MNGPTGAEQPTGAQQTGAGRPANAGQPTETGQPAEAQAATVGRAPAPEPTPTGPGPSTGPGLLTGPGPSTGPGPLTGPEPPTDPAPGPTRRKLVAGTALAGIAATLPLTATSAHAGSTGTGTAPYPRPQAGEAVLRSGALEVRVDTGFPRVLSYTDRGTGAVLYGQPEPVTRLLVDGTARTPRVTSRPAADRITYTLAFDGGTEIDAEITVGGWHVDWRVTRIADTPALRVGTLQIPGLALLSVRSDQPGAALLAARIDLDKAKSGDTLVRITPATPVDAAPTGCAYAVAATGELAAAVETNTVYDTPSGATTWENGRLWRQTSASGGHRYARLGCGQWTHRAATAPLDDTEPLPYATVVITRDRNGDGTADWQDAAIALRDIMVDPLGADEQHLRVVAHIPFNFASQATNPFLATLDNVKRIALATDGLRQFTLLKGYQSEGHDSAHPDYGGNHNARAGGLADLNTLLRAGKTWHSDFAVHVNATESYPVAHAFSETLVDKNDAQWDWLDQSYRIDARRDLVSGDIVRRFRQLREETDPALNTLYIDVFRESGWNSDRLQRHLRAQGWQVTTEWGHGLERSALWSHWANETDYGGDTSRGINSRLIRFVRNHQKDVFADKWPTLLGGARMGNFEGWVGKTDWHAFYKIIWVDALPAKYLQAYPIRTWRDHEITFEGPTGTTVTDTGGTRRITTDGRLVYDGGTYLLPWEPRRATDPEKLYHYNPGGGTTTWTLPRGWSGTRSVYAYRLTDQGRSRPERLTVRGGKVTVTAAAGQPYVLYRRPAPAQGGRGWGQGSGGHARHGAGRSGPGWGEGTPLADPGFHSGTLDAWQVSGPATVEPSALGDYELVVGAGGAATVSQRLTRLAPGTYTASVQVEVGARPEERRRAALEVRTGDGVTAANWTETSTAGNFVAADRKHGTRFQRMFTPFTVPEGGGPATLTLRTAAGTPRIRFDNVRVVPAVPTLRPGTVAYEDFEHVPQGWGPFVKGDAGQVTDPRTHIAQRHAPFTQRGWNGKAVDDVIDGGQSLKSRGENAGLVYRTVPHTVRFLPGRRYRVSFRYENEKAGQYAWITAVDNPAVRELSRTPLPVATRPTSHTYEFTAPESGEAWVGLRKTGDDGKAEFVLDAFEVREA</sequence>
<keyword evidence="4" id="KW-1185">Reference proteome</keyword>
<dbReference type="PROSITE" id="PS50020">
    <property type="entry name" value="WW_DOMAIN_2"/>
    <property type="match status" value="1"/>
</dbReference>
<feature type="compositionally biased region" description="Gly residues" evidence="1">
    <location>
        <begin position="788"/>
        <end position="798"/>
    </location>
</feature>
<feature type="region of interest" description="Disordered" evidence="1">
    <location>
        <begin position="1"/>
        <end position="91"/>
    </location>
</feature>
<dbReference type="Gene3D" id="2.60.120.260">
    <property type="entry name" value="Galactose-binding domain-like"/>
    <property type="match status" value="2"/>
</dbReference>
<dbReference type="Pfam" id="PF18080">
    <property type="entry name" value="Gal_mutarotas_3"/>
    <property type="match status" value="1"/>
</dbReference>
<dbReference type="InterPro" id="IPR001202">
    <property type="entry name" value="WW_dom"/>
</dbReference>
<dbReference type="InterPro" id="IPR040502">
    <property type="entry name" value="GH101_dom-6"/>
</dbReference>
<evidence type="ECO:0000313" key="3">
    <source>
        <dbReference type="EMBL" id="GCD46573.1"/>
    </source>
</evidence>
<dbReference type="AlphaFoldDB" id="A0A401WB86"/>
<protein>
    <recommendedName>
        <fullName evidence="2">WW domain-containing protein</fullName>
    </recommendedName>
</protein>
<evidence type="ECO:0000256" key="1">
    <source>
        <dbReference type="SAM" id="MobiDB-lite"/>
    </source>
</evidence>
<dbReference type="InterPro" id="IPR014718">
    <property type="entry name" value="GH-type_carb-bd"/>
</dbReference>
<organism evidence="3 4">
    <name type="scientific">Streptomyces paromomycinus</name>
    <name type="common">Streptomyces rimosus subsp. paromomycinus</name>
    <dbReference type="NCBI Taxonomy" id="92743"/>
    <lineage>
        <taxon>Bacteria</taxon>
        <taxon>Bacillati</taxon>
        <taxon>Actinomycetota</taxon>
        <taxon>Actinomycetes</taxon>
        <taxon>Kitasatosporales</taxon>
        <taxon>Streptomycetaceae</taxon>
        <taxon>Streptomyces</taxon>
    </lineage>
</organism>
<dbReference type="InterPro" id="IPR040633">
    <property type="entry name" value="Gal_mutarotas_3"/>
</dbReference>
<evidence type="ECO:0000313" key="4">
    <source>
        <dbReference type="Proteomes" id="UP000286746"/>
    </source>
</evidence>
<name>A0A401WB86_STREY</name>
<dbReference type="InterPro" id="IPR013780">
    <property type="entry name" value="Glyco_hydro_b"/>
</dbReference>
<feature type="domain" description="WW" evidence="2">
    <location>
        <begin position="708"/>
        <end position="737"/>
    </location>
</feature>
<dbReference type="InterPro" id="IPR049314">
    <property type="entry name" value="GH101_dom-5"/>
</dbReference>
<evidence type="ECO:0000259" key="2">
    <source>
        <dbReference type="PROSITE" id="PS50020"/>
    </source>
</evidence>
<gene>
    <name evidence="3" type="ORF">GKJPGBOP_06323</name>
</gene>
<dbReference type="InterPro" id="IPR035364">
    <property type="entry name" value="Beta_sandwich_GH101"/>
</dbReference>
<dbReference type="Pfam" id="PF12905">
    <property type="entry name" value="Glyco_hydro_101"/>
    <property type="match status" value="1"/>
</dbReference>
<dbReference type="EMBL" id="BHZD01000001">
    <property type="protein sequence ID" value="GCD46573.1"/>
    <property type="molecule type" value="Genomic_DNA"/>
</dbReference>
<proteinExistence type="predicted"/>